<evidence type="ECO:0000256" key="1">
    <source>
        <dbReference type="SAM" id="MobiDB-lite"/>
    </source>
</evidence>
<evidence type="ECO:0000313" key="2">
    <source>
        <dbReference type="EMBL" id="RWW91770.1"/>
    </source>
</evidence>
<evidence type="ECO:0000313" key="3">
    <source>
        <dbReference type="Proteomes" id="UP000287527"/>
    </source>
</evidence>
<dbReference type="Proteomes" id="UP000287527">
    <property type="component" value="Unassembled WGS sequence"/>
</dbReference>
<dbReference type="OrthoDB" id="1493235at2"/>
<dbReference type="RefSeq" id="WP_128391378.1">
    <property type="nucleotide sequence ID" value="NZ_SBII01000017.1"/>
</dbReference>
<evidence type="ECO:0008006" key="4">
    <source>
        <dbReference type="Google" id="ProtNLM"/>
    </source>
</evidence>
<organism evidence="2 3">
    <name type="scientific">Flavobacterium cerinum</name>
    <dbReference type="NCBI Taxonomy" id="2502784"/>
    <lineage>
        <taxon>Bacteria</taxon>
        <taxon>Pseudomonadati</taxon>
        <taxon>Bacteroidota</taxon>
        <taxon>Flavobacteriia</taxon>
        <taxon>Flavobacteriales</taxon>
        <taxon>Flavobacteriaceae</taxon>
        <taxon>Flavobacterium</taxon>
    </lineage>
</organism>
<feature type="region of interest" description="Disordered" evidence="1">
    <location>
        <begin position="16"/>
        <end position="74"/>
    </location>
</feature>
<protein>
    <recommendedName>
        <fullName evidence="4">Cold-shock protein</fullName>
    </recommendedName>
</protein>
<accession>A0A3S3Q2S9</accession>
<gene>
    <name evidence="2" type="ORF">EPI11_17970</name>
</gene>
<proteinExistence type="predicted"/>
<comment type="caution">
    <text evidence="2">The sequence shown here is derived from an EMBL/GenBank/DDBJ whole genome shotgun (WGS) entry which is preliminary data.</text>
</comment>
<reference evidence="2 3" key="1">
    <citation type="submission" date="2019-01" db="EMBL/GenBank/DDBJ databases">
        <title>Flavobacterium sp. nov.,isolated from freshwater.</title>
        <authorList>
            <person name="Zhang R."/>
            <person name="Du Z.-J."/>
        </authorList>
    </citation>
    <scope>NUCLEOTIDE SEQUENCE [LARGE SCALE GENOMIC DNA]</scope>
    <source>
        <strain evidence="2 3">1E403</strain>
    </source>
</reference>
<dbReference type="AlphaFoldDB" id="A0A3S3Q2S9"/>
<dbReference type="EMBL" id="SBII01000017">
    <property type="protein sequence ID" value="RWW91770.1"/>
    <property type="molecule type" value="Genomic_DNA"/>
</dbReference>
<sequence>MAESFQKKEDIKKNVLRKKLKASKKQERKTNNNKGKGFESMIAYVDANGNLSSTPPESRIIQRAPITKSEVQYR</sequence>
<name>A0A3S3Q2S9_9FLAO</name>
<keyword evidence="3" id="KW-1185">Reference proteome</keyword>